<organism evidence="2 3">
    <name type="scientific">Sporichthya brevicatena</name>
    <dbReference type="NCBI Taxonomy" id="171442"/>
    <lineage>
        <taxon>Bacteria</taxon>
        <taxon>Bacillati</taxon>
        <taxon>Actinomycetota</taxon>
        <taxon>Actinomycetes</taxon>
        <taxon>Sporichthyales</taxon>
        <taxon>Sporichthyaceae</taxon>
        <taxon>Sporichthya</taxon>
    </lineage>
</organism>
<dbReference type="InterPro" id="IPR032710">
    <property type="entry name" value="NTF2-like_dom_sf"/>
</dbReference>
<dbReference type="Gene3D" id="3.10.450.50">
    <property type="match status" value="1"/>
</dbReference>
<evidence type="ECO:0000259" key="1">
    <source>
        <dbReference type="Pfam" id="PF12680"/>
    </source>
</evidence>
<proteinExistence type="predicted"/>
<feature type="domain" description="SnoaL-like" evidence="1">
    <location>
        <begin position="12"/>
        <end position="119"/>
    </location>
</feature>
<dbReference type="EMBL" id="BAAAHE010000014">
    <property type="protein sequence ID" value="GAA0617029.1"/>
    <property type="molecule type" value="Genomic_DNA"/>
</dbReference>
<dbReference type="InterPro" id="IPR037401">
    <property type="entry name" value="SnoaL-like"/>
</dbReference>
<gene>
    <name evidence="2" type="ORF">GCM10009547_18990</name>
</gene>
<comment type="caution">
    <text evidence="2">The sequence shown here is derived from an EMBL/GenBank/DDBJ whole genome shotgun (WGS) entry which is preliminary data.</text>
</comment>
<dbReference type="SUPFAM" id="SSF54427">
    <property type="entry name" value="NTF2-like"/>
    <property type="match status" value="1"/>
</dbReference>
<name>A0ABP3RUT1_9ACTN</name>
<dbReference type="Proteomes" id="UP001500957">
    <property type="component" value="Unassembled WGS sequence"/>
</dbReference>
<evidence type="ECO:0000313" key="3">
    <source>
        <dbReference type="Proteomes" id="UP001500957"/>
    </source>
</evidence>
<reference evidence="3" key="1">
    <citation type="journal article" date="2019" name="Int. J. Syst. Evol. Microbiol.">
        <title>The Global Catalogue of Microorganisms (GCM) 10K type strain sequencing project: providing services to taxonomists for standard genome sequencing and annotation.</title>
        <authorList>
            <consortium name="The Broad Institute Genomics Platform"/>
            <consortium name="The Broad Institute Genome Sequencing Center for Infectious Disease"/>
            <person name="Wu L."/>
            <person name="Ma J."/>
        </authorList>
    </citation>
    <scope>NUCLEOTIDE SEQUENCE [LARGE SCALE GENOMIC DNA]</scope>
    <source>
        <strain evidence="3">JCM 10671</strain>
    </source>
</reference>
<sequence length="151" mass="17585">MGTADPAHTQIVEDWYRALQTLDLEGFLKLHASDCMYNISGHSPISGRCDFQQLQEEVLPQVFGRLDLNQFRFTNWKIMCQDDQRVVGIMDADGPGTNGERYDQRYVHIFEVRDGLIRQVWEFFDTKLAEQVLFYDPENSPTNGRLAPFEY</sequence>
<dbReference type="PANTHER" id="PTHR41252:SF1">
    <property type="entry name" value="BLR2505 PROTEIN"/>
    <property type="match status" value="1"/>
</dbReference>
<protein>
    <recommendedName>
        <fullName evidence="1">SnoaL-like domain-containing protein</fullName>
    </recommendedName>
</protein>
<accession>A0ABP3RUT1</accession>
<dbReference type="PANTHER" id="PTHR41252">
    <property type="entry name" value="BLR2505 PROTEIN"/>
    <property type="match status" value="1"/>
</dbReference>
<dbReference type="RefSeq" id="WP_344603994.1">
    <property type="nucleotide sequence ID" value="NZ_BAAAHE010000014.1"/>
</dbReference>
<keyword evidence="3" id="KW-1185">Reference proteome</keyword>
<dbReference type="Pfam" id="PF12680">
    <property type="entry name" value="SnoaL_2"/>
    <property type="match status" value="1"/>
</dbReference>
<evidence type="ECO:0000313" key="2">
    <source>
        <dbReference type="EMBL" id="GAA0617029.1"/>
    </source>
</evidence>